<reference evidence="2 3" key="1">
    <citation type="journal article" date="2014" name="BMC Genomics">
        <title>Genome sequencing of four Aureobasidium pullulans varieties: biotechnological potential, stress tolerance, and description of new species.</title>
        <authorList>
            <person name="Gostin Ar C."/>
            <person name="Ohm R.A."/>
            <person name="Kogej T."/>
            <person name="Sonjak S."/>
            <person name="Turk M."/>
            <person name="Zajc J."/>
            <person name="Zalar P."/>
            <person name="Grube M."/>
            <person name="Sun H."/>
            <person name="Han J."/>
            <person name="Sharma A."/>
            <person name="Chiniquy J."/>
            <person name="Ngan C.Y."/>
            <person name="Lipzen A."/>
            <person name="Barry K."/>
            <person name="Grigoriev I.V."/>
            <person name="Gunde-Cimerman N."/>
        </authorList>
    </citation>
    <scope>NUCLEOTIDE SEQUENCE [LARGE SCALE GENOMIC DNA]</scope>
    <source>
        <strain evidence="2 3">CBS 147.97</strain>
    </source>
</reference>
<dbReference type="EMBL" id="KL584711">
    <property type="protein sequence ID" value="KEQ72576.1"/>
    <property type="molecule type" value="Genomic_DNA"/>
</dbReference>
<dbReference type="RefSeq" id="XP_013426625.1">
    <property type="nucleotide sequence ID" value="XM_013571171.1"/>
</dbReference>
<feature type="region of interest" description="Disordered" evidence="1">
    <location>
        <begin position="45"/>
        <end position="64"/>
    </location>
</feature>
<evidence type="ECO:0000313" key="3">
    <source>
        <dbReference type="Proteomes" id="UP000027730"/>
    </source>
</evidence>
<feature type="region of interest" description="Disordered" evidence="1">
    <location>
        <begin position="225"/>
        <end position="301"/>
    </location>
</feature>
<dbReference type="HOGENOM" id="CLU_524759_0_0_1"/>
<feature type="compositionally biased region" description="Basic and acidic residues" evidence="1">
    <location>
        <begin position="266"/>
        <end position="285"/>
    </location>
</feature>
<evidence type="ECO:0000256" key="1">
    <source>
        <dbReference type="SAM" id="MobiDB-lite"/>
    </source>
</evidence>
<gene>
    <name evidence="2" type="ORF">M436DRAFT_48685</name>
</gene>
<keyword evidence="3" id="KW-1185">Reference proteome</keyword>
<feature type="region of interest" description="Disordered" evidence="1">
    <location>
        <begin position="328"/>
        <end position="356"/>
    </location>
</feature>
<sequence length="519" mass="57212">MVLSSLKRLSRALSLRDATTDATMPDQLDQSQGHMDRLLHIHHRSSPKASVYEHSSAHSATTLHNSEHIPTNLSAQDSMGSSDAIVQIMTIGDSVITVETHRRDYDETEETVAKRRKKSFGIRRVKSAPAATLSVPLHGSITTIESTQNDNWLRSWSFPLVNWKDLNLVRRMRRSSNLKHARKEARRGKASCDLTLDRQSSGSAAIHESADCAYPMMSGAYQESPSHLNLATDEPGISPRTSIHMGTGLTDSERNGNHPDSSNEGQIHRKDSHFHEANQPKERAAAELSASTRRLSSDERSSGHLAFLLRPIDWFKEHHASVFGLEYSDSSSSSASAPPSPTSRLSQPPRRTEALPIPHTRPAQRRMSLGSTRSEVYMEPPLHLPPGFEVPGAGQAGPADWLHRGWEEHYRQSAEHSHRACHPLAAARCLPTRAEEPQQHNVCQAGPSNKHPRDLAGLHSRSWELPAGWKGKSLRRPDCLECSGAGGEGHRCTSKEGACVTTITLGECMFAKGLEQPAE</sequence>
<dbReference type="AlphaFoldDB" id="A0A074XD80"/>
<accession>A0A074XD80</accession>
<proteinExistence type="predicted"/>
<dbReference type="OrthoDB" id="3937661at2759"/>
<organism evidence="2 3">
    <name type="scientific">Aureobasidium namibiae CBS 147.97</name>
    <dbReference type="NCBI Taxonomy" id="1043004"/>
    <lineage>
        <taxon>Eukaryota</taxon>
        <taxon>Fungi</taxon>
        <taxon>Dikarya</taxon>
        <taxon>Ascomycota</taxon>
        <taxon>Pezizomycotina</taxon>
        <taxon>Dothideomycetes</taxon>
        <taxon>Dothideomycetidae</taxon>
        <taxon>Dothideales</taxon>
        <taxon>Saccotheciaceae</taxon>
        <taxon>Aureobasidium</taxon>
    </lineage>
</organism>
<feature type="compositionally biased region" description="Low complexity" evidence="1">
    <location>
        <begin position="328"/>
        <end position="337"/>
    </location>
</feature>
<evidence type="ECO:0000313" key="2">
    <source>
        <dbReference type="EMBL" id="KEQ72576.1"/>
    </source>
</evidence>
<name>A0A074XD80_9PEZI</name>
<dbReference type="GeneID" id="25410914"/>
<protein>
    <submittedName>
        <fullName evidence="2">Uncharacterized protein</fullName>
    </submittedName>
</protein>
<dbReference type="Proteomes" id="UP000027730">
    <property type="component" value="Unassembled WGS sequence"/>
</dbReference>